<protein>
    <submittedName>
        <fullName evidence="1">Uncharacterized protein</fullName>
    </submittedName>
</protein>
<reference evidence="1" key="1">
    <citation type="journal article" date="2015" name="Nature">
        <title>Complex archaea that bridge the gap between prokaryotes and eukaryotes.</title>
        <authorList>
            <person name="Spang A."/>
            <person name="Saw J.H."/>
            <person name="Jorgensen S.L."/>
            <person name="Zaremba-Niedzwiedzka K."/>
            <person name="Martijn J."/>
            <person name="Lind A.E."/>
            <person name="van Eijk R."/>
            <person name="Schleper C."/>
            <person name="Guy L."/>
            <person name="Ettema T.J."/>
        </authorList>
    </citation>
    <scope>NUCLEOTIDE SEQUENCE</scope>
</reference>
<name>A0A0F8Y4K9_9ZZZZ</name>
<evidence type="ECO:0000313" key="1">
    <source>
        <dbReference type="EMBL" id="KKK68570.1"/>
    </source>
</evidence>
<dbReference type="AlphaFoldDB" id="A0A0F8Y4K9"/>
<gene>
    <name evidence="1" type="ORF">LCGC14_2942720</name>
</gene>
<organism evidence="1">
    <name type="scientific">marine sediment metagenome</name>
    <dbReference type="NCBI Taxonomy" id="412755"/>
    <lineage>
        <taxon>unclassified sequences</taxon>
        <taxon>metagenomes</taxon>
        <taxon>ecological metagenomes</taxon>
    </lineage>
</organism>
<accession>A0A0F8Y4K9</accession>
<proteinExistence type="predicted"/>
<sequence>MVFQRFRAFFNLHTDERTLPAGNQEISSLSGIKKSRYFPGFLGFLNEAGIDVDHGIHCPFEFMLKGRAQISHLLREVADRAAIGVVLGFKKIYKKLSNRQKS</sequence>
<comment type="caution">
    <text evidence="1">The sequence shown here is derived from an EMBL/GenBank/DDBJ whole genome shotgun (WGS) entry which is preliminary data.</text>
</comment>
<dbReference type="EMBL" id="LAZR01059070">
    <property type="protein sequence ID" value="KKK68570.1"/>
    <property type="molecule type" value="Genomic_DNA"/>
</dbReference>